<feature type="domain" description="RRM" evidence="1">
    <location>
        <begin position="1"/>
        <end position="69"/>
    </location>
</feature>
<gene>
    <name evidence="2" type="ORF">HHL11_21070</name>
</gene>
<dbReference type="Gene3D" id="3.30.70.330">
    <property type="match status" value="1"/>
</dbReference>
<dbReference type="CDD" id="cd00590">
    <property type="entry name" value="RRM_SF"/>
    <property type="match status" value="1"/>
</dbReference>
<dbReference type="GO" id="GO:0003723">
    <property type="term" value="F:RNA binding"/>
    <property type="evidence" value="ECO:0007669"/>
    <property type="project" value="InterPro"/>
</dbReference>
<dbReference type="SUPFAM" id="SSF54928">
    <property type="entry name" value="RNA-binding domain, RBD"/>
    <property type="match status" value="1"/>
</dbReference>
<proteinExistence type="predicted"/>
<evidence type="ECO:0000259" key="1">
    <source>
        <dbReference type="PROSITE" id="PS50102"/>
    </source>
</evidence>
<dbReference type="RefSeq" id="WP_169420530.1">
    <property type="nucleotide sequence ID" value="NZ_JABBFX010000002.1"/>
</dbReference>
<dbReference type="InterPro" id="IPR000504">
    <property type="entry name" value="RRM_dom"/>
</dbReference>
<sequence length="78" mass="8689">MRIVIGNLPDDVTEESIQEALSPFAPVEAIKLVHESGAPTAIIELETTRPHAENLANRIRGRLYQGKPLNAWVPTMDW</sequence>
<evidence type="ECO:0000313" key="3">
    <source>
        <dbReference type="Proteomes" id="UP000541185"/>
    </source>
</evidence>
<protein>
    <submittedName>
        <fullName evidence="2">RNA-binding protein</fullName>
    </submittedName>
</protein>
<dbReference type="Proteomes" id="UP000541185">
    <property type="component" value="Unassembled WGS sequence"/>
</dbReference>
<dbReference type="EMBL" id="JABBFX010000002">
    <property type="protein sequence ID" value="NML46254.1"/>
    <property type="molecule type" value="Genomic_DNA"/>
</dbReference>
<dbReference type="InterPro" id="IPR035979">
    <property type="entry name" value="RBD_domain_sf"/>
</dbReference>
<dbReference type="PROSITE" id="PS50102">
    <property type="entry name" value="RRM"/>
    <property type="match status" value="1"/>
</dbReference>
<organism evidence="2 3">
    <name type="scientific">Ramlibacter agri</name>
    <dbReference type="NCBI Taxonomy" id="2728837"/>
    <lineage>
        <taxon>Bacteria</taxon>
        <taxon>Pseudomonadati</taxon>
        <taxon>Pseudomonadota</taxon>
        <taxon>Betaproteobacteria</taxon>
        <taxon>Burkholderiales</taxon>
        <taxon>Comamonadaceae</taxon>
        <taxon>Ramlibacter</taxon>
    </lineage>
</organism>
<dbReference type="AlphaFoldDB" id="A0A848H6U1"/>
<name>A0A848H6U1_9BURK</name>
<accession>A0A848H6U1</accession>
<evidence type="ECO:0000313" key="2">
    <source>
        <dbReference type="EMBL" id="NML46254.1"/>
    </source>
</evidence>
<dbReference type="InterPro" id="IPR012677">
    <property type="entry name" value="Nucleotide-bd_a/b_plait_sf"/>
</dbReference>
<comment type="caution">
    <text evidence="2">The sequence shown here is derived from an EMBL/GenBank/DDBJ whole genome shotgun (WGS) entry which is preliminary data.</text>
</comment>
<dbReference type="Pfam" id="PF00076">
    <property type="entry name" value="RRM_1"/>
    <property type="match status" value="1"/>
</dbReference>
<dbReference type="SMART" id="SM00360">
    <property type="entry name" value="RRM"/>
    <property type="match status" value="1"/>
</dbReference>
<reference evidence="2 3" key="1">
    <citation type="submission" date="2020-04" db="EMBL/GenBank/DDBJ databases">
        <title>Ramlibacter sp. G-1-2-2 isolated from soil.</title>
        <authorList>
            <person name="Dahal R.H."/>
        </authorList>
    </citation>
    <scope>NUCLEOTIDE SEQUENCE [LARGE SCALE GENOMIC DNA]</scope>
    <source>
        <strain evidence="2 3">G-1-2-2</strain>
    </source>
</reference>
<keyword evidence="3" id="KW-1185">Reference proteome</keyword>